<evidence type="ECO:0000256" key="3">
    <source>
        <dbReference type="ARBA" id="ARBA00015702"/>
    </source>
</evidence>
<dbReference type="AlphaFoldDB" id="A0A1B6CCB6"/>
<keyword evidence="10" id="KW-0175">Coiled coil</keyword>
<feature type="domain" description="CS" evidence="13">
    <location>
        <begin position="71"/>
        <end position="165"/>
    </location>
</feature>
<keyword evidence="6" id="KW-0833">Ubl conjugation pathway</keyword>
<evidence type="ECO:0000256" key="5">
    <source>
        <dbReference type="ARBA" id="ARBA00022553"/>
    </source>
</evidence>
<evidence type="ECO:0000256" key="1">
    <source>
        <dbReference type="ARBA" id="ARBA00004123"/>
    </source>
</evidence>
<dbReference type="Pfam" id="PF05002">
    <property type="entry name" value="SGS"/>
    <property type="match status" value="1"/>
</dbReference>
<dbReference type="GO" id="GO:0007507">
    <property type="term" value="P:heart development"/>
    <property type="evidence" value="ECO:0007669"/>
    <property type="project" value="TreeGrafter"/>
</dbReference>
<dbReference type="InterPro" id="IPR037201">
    <property type="entry name" value="CacyBP_N"/>
</dbReference>
<dbReference type="SUPFAM" id="SSF49764">
    <property type="entry name" value="HSP20-like chaperones"/>
    <property type="match status" value="1"/>
</dbReference>
<keyword evidence="5" id="KW-0597">Phosphoprotein</keyword>
<evidence type="ECO:0000256" key="4">
    <source>
        <dbReference type="ARBA" id="ARBA00022490"/>
    </source>
</evidence>
<evidence type="ECO:0000256" key="9">
    <source>
        <dbReference type="ARBA" id="ARBA00025145"/>
    </source>
</evidence>
<keyword evidence="7" id="KW-0007">Acetylation</keyword>
<protein>
    <recommendedName>
        <fullName evidence="3">Calcyclin-binding protein</fullName>
    </recommendedName>
</protein>
<dbReference type="SUPFAM" id="SSF140106">
    <property type="entry name" value="Calcyclin-binding protein-like"/>
    <property type="match status" value="1"/>
</dbReference>
<dbReference type="FunFam" id="2.60.40.790:FF:000006">
    <property type="entry name" value="calcyclin-binding protein-like"/>
    <property type="match status" value="1"/>
</dbReference>
<dbReference type="EMBL" id="GEDC01026194">
    <property type="protein sequence ID" value="JAS11104.1"/>
    <property type="molecule type" value="Transcribed_RNA"/>
</dbReference>
<dbReference type="InterPro" id="IPR015120">
    <property type="entry name" value="Siah-Interact_N"/>
</dbReference>
<name>A0A1B6CCB6_9HEMI</name>
<dbReference type="InterPro" id="IPR007052">
    <property type="entry name" value="CS_dom"/>
</dbReference>
<accession>A0A1B6CCB6</accession>
<reference evidence="14" key="1">
    <citation type="submission" date="2015-12" db="EMBL/GenBank/DDBJ databases">
        <title>De novo transcriptome assembly of four potential Pierce s Disease insect vectors from Arizona vineyards.</title>
        <authorList>
            <person name="Tassone E.E."/>
        </authorList>
    </citation>
    <scope>NUCLEOTIDE SEQUENCE</scope>
</reference>
<dbReference type="PANTHER" id="PTHR13164">
    <property type="entry name" value="CALICYLIN BINDING PROTEIN"/>
    <property type="match status" value="1"/>
</dbReference>
<dbReference type="Pfam" id="PF04969">
    <property type="entry name" value="CS"/>
    <property type="match status" value="1"/>
</dbReference>
<evidence type="ECO:0000256" key="6">
    <source>
        <dbReference type="ARBA" id="ARBA00022786"/>
    </source>
</evidence>
<proteinExistence type="predicted"/>
<evidence type="ECO:0000256" key="7">
    <source>
        <dbReference type="ARBA" id="ARBA00022990"/>
    </source>
</evidence>
<evidence type="ECO:0000256" key="8">
    <source>
        <dbReference type="ARBA" id="ARBA00023242"/>
    </source>
</evidence>
<comment type="subcellular location">
    <subcellularLocation>
        <location evidence="2">Cytoplasm</location>
    </subcellularLocation>
    <subcellularLocation>
        <location evidence="1">Nucleus</location>
    </subcellularLocation>
</comment>
<dbReference type="PROSITE" id="PS51048">
    <property type="entry name" value="SGS"/>
    <property type="match status" value="1"/>
</dbReference>
<evidence type="ECO:0000256" key="11">
    <source>
        <dbReference type="SAM" id="MobiDB-lite"/>
    </source>
</evidence>
<evidence type="ECO:0000256" key="2">
    <source>
        <dbReference type="ARBA" id="ARBA00004496"/>
    </source>
</evidence>
<dbReference type="InterPro" id="IPR007699">
    <property type="entry name" value="SGS_dom"/>
</dbReference>
<comment type="function">
    <text evidence="9">May be involved in calcium-dependent ubiquitination and subsequent proteasomal degradation of target proteins. Probably serves as a molecular bridge in ubiquitin E3 complexes. Participates in the ubiquitin-mediated degradation of beta-catenin (CTNNB1).</text>
</comment>
<feature type="region of interest" description="Disordered" evidence="11">
    <location>
        <begin position="162"/>
        <end position="190"/>
    </location>
</feature>
<dbReference type="InterPro" id="IPR052289">
    <property type="entry name" value="Calcyclin-binding_UBL-bridge"/>
</dbReference>
<dbReference type="Pfam" id="PF09032">
    <property type="entry name" value="Siah-Interact_N"/>
    <property type="match status" value="1"/>
</dbReference>
<dbReference type="GO" id="GO:0005737">
    <property type="term" value="C:cytoplasm"/>
    <property type="evidence" value="ECO:0007669"/>
    <property type="project" value="UniProtKB-SubCell"/>
</dbReference>
<keyword evidence="4" id="KW-0963">Cytoplasm</keyword>
<dbReference type="GO" id="GO:0031625">
    <property type="term" value="F:ubiquitin protein ligase binding"/>
    <property type="evidence" value="ECO:0007669"/>
    <property type="project" value="InterPro"/>
</dbReference>
<organism evidence="14">
    <name type="scientific">Clastoptera arizonana</name>
    <name type="common">Arizona spittle bug</name>
    <dbReference type="NCBI Taxonomy" id="38151"/>
    <lineage>
        <taxon>Eukaryota</taxon>
        <taxon>Metazoa</taxon>
        <taxon>Ecdysozoa</taxon>
        <taxon>Arthropoda</taxon>
        <taxon>Hexapoda</taxon>
        <taxon>Insecta</taxon>
        <taxon>Pterygota</taxon>
        <taxon>Neoptera</taxon>
        <taxon>Paraneoptera</taxon>
        <taxon>Hemiptera</taxon>
        <taxon>Auchenorrhyncha</taxon>
        <taxon>Cercopoidea</taxon>
        <taxon>Clastopteridae</taxon>
        <taxon>Clastoptera</taxon>
    </lineage>
</organism>
<dbReference type="CDD" id="cd06468">
    <property type="entry name" value="p23_CacyBP"/>
    <property type="match status" value="1"/>
</dbReference>
<dbReference type="PROSITE" id="PS51203">
    <property type="entry name" value="CS"/>
    <property type="match status" value="1"/>
</dbReference>
<dbReference type="Gene3D" id="2.60.40.790">
    <property type="match status" value="1"/>
</dbReference>
<dbReference type="PANTHER" id="PTHR13164:SF3">
    <property type="entry name" value="CALCYCLIN-BINDING PROTEIN"/>
    <property type="match status" value="1"/>
</dbReference>
<keyword evidence="8" id="KW-0539">Nucleus</keyword>
<dbReference type="InterPro" id="IPR008978">
    <property type="entry name" value="HSP20-like_chaperone"/>
</dbReference>
<feature type="compositionally biased region" description="Basic and acidic residues" evidence="11">
    <location>
        <begin position="166"/>
        <end position="178"/>
    </location>
</feature>
<dbReference type="GO" id="GO:0015631">
    <property type="term" value="F:tubulin binding"/>
    <property type="evidence" value="ECO:0007669"/>
    <property type="project" value="InterPro"/>
</dbReference>
<dbReference type="Gene3D" id="4.10.860.10">
    <property type="entry name" value="UVR domain"/>
    <property type="match status" value="1"/>
</dbReference>
<feature type="domain" description="SGS" evidence="12">
    <location>
        <begin position="149"/>
        <end position="225"/>
    </location>
</feature>
<sequence length="225" mass="25939">MSVTKLDELNLDVEELNKLYTISTRQKVKDTLLIEIRKLETQIIKLKEQSQNNEINSLKKTTTAPNRCYDVKLTNYAWDQSDKYVKIFVTLSKVHSLPKENTFATFSERSMELTVKELENRNYILSISNLLEPIDTKTSYWKVKTDMVVVFLSKTKENQNWSHLTASEKKAKEPKTTPKMDSSGDPSAGLMDLMKQMYDDGDDEMKRTIAKAWTESRGKSGGMDF</sequence>
<evidence type="ECO:0000256" key="10">
    <source>
        <dbReference type="SAM" id="Coils"/>
    </source>
</evidence>
<dbReference type="GO" id="GO:0005634">
    <property type="term" value="C:nucleus"/>
    <property type="evidence" value="ECO:0007669"/>
    <property type="project" value="UniProtKB-SubCell"/>
</dbReference>
<gene>
    <name evidence="14" type="ORF">g.10858</name>
</gene>
<feature type="coiled-coil region" evidence="10">
    <location>
        <begin position="6"/>
        <end position="56"/>
    </location>
</feature>
<evidence type="ECO:0000259" key="12">
    <source>
        <dbReference type="PROSITE" id="PS51048"/>
    </source>
</evidence>
<evidence type="ECO:0000313" key="14">
    <source>
        <dbReference type="EMBL" id="JAS11104.1"/>
    </source>
</evidence>
<dbReference type="InterPro" id="IPR037893">
    <property type="entry name" value="CS_CacyBP"/>
</dbReference>
<dbReference type="GO" id="GO:0044548">
    <property type="term" value="F:S100 protein binding"/>
    <property type="evidence" value="ECO:0007669"/>
    <property type="project" value="InterPro"/>
</dbReference>
<evidence type="ECO:0000259" key="13">
    <source>
        <dbReference type="PROSITE" id="PS51203"/>
    </source>
</evidence>